<evidence type="ECO:0000313" key="1">
    <source>
        <dbReference type="EMBL" id="EIA38247.1"/>
    </source>
</evidence>
<dbReference type="Proteomes" id="UP000053186">
    <property type="component" value="Unassembled WGS sequence"/>
</dbReference>
<keyword evidence="2" id="KW-1185">Reference proteome</keyword>
<dbReference type="EMBL" id="AIJQ01000017">
    <property type="protein sequence ID" value="EIA38247.1"/>
    <property type="molecule type" value="Genomic_DNA"/>
</dbReference>
<reference evidence="1 2" key="1">
    <citation type="journal article" date="2012" name="J. Bacteriol.">
        <title>Draft genome sequence of Thermus sp. strain RL, isolated from a hot water spring located atop the Himalayan ranges at Manikaran, India.</title>
        <authorList>
            <person name="Dwivedi V."/>
            <person name="Sangwan N."/>
            <person name="Nigam A."/>
            <person name="Garg N."/>
            <person name="Niharika N."/>
            <person name="Khurana P."/>
            <person name="Khurana J.P."/>
            <person name="Lal R."/>
        </authorList>
    </citation>
    <scope>NUCLEOTIDE SEQUENCE [LARGE SCALE GENOMIC DNA]</scope>
    <source>
        <strain evidence="1 2">RL</strain>
    </source>
</reference>
<proteinExistence type="predicted"/>
<sequence>MSGVGGRGYQNELLLCSPYLRLAVHLPDDLARLLRQAAENEDKSMSAHKIRSA</sequence>
<gene>
    <name evidence="1" type="ORF">RLTM_10078</name>
</gene>
<organism evidence="1 2">
    <name type="scientific">Thermus parvatiensis</name>
    <dbReference type="NCBI Taxonomy" id="456163"/>
    <lineage>
        <taxon>Bacteria</taxon>
        <taxon>Thermotogati</taxon>
        <taxon>Deinococcota</taxon>
        <taxon>Deinococci</taxon>
        <taxon>Thermales</taxon>
        <taxon>Thermaceae</taxon>
        <taxon>Thermus</taxon>
    </lineage>
</organism>
<name>H7GI92_9DEIN</name>
<comment type="caution">
    <text evidence="1">The sequence shown here is derived from an EMBL/GenBank/DDBJ whole genome shotgun (WGS) entry which is preliminary data.</text>
</comment>
<protein>
    <submittedName>
        <fullName evidence="1">Uncharacterized protein</fullName>
    </submittedName>
</protein>
<dbReference type="AlphaFoldDB" id="H7GI92"/>
<accession>H7GI92</accession>
<evidence type="ECO:0000313" key="2">
    <source>
        <dbReference type="Proteomes" id="UP000053186"/>
    </source>
</evidence>